<dbReference type="OrthoDB" id="535594at2759"/>
<sequence length="713" mass="77990">MQAALPLGLSRSRVSGSGAWGAPAARPPASPAAPCITRVRRRPAPVATLSYKTDSELAPQEQQQWQQQRRPEQQGEPWDQQGVAELRREVEQLQADNAELQAELQHLAATLRAALSAAPDGTSGVAAAHLGGSVDLSGPVQHLDGFLPAHDHTHLQLGHGHDSCHESRSITASMLSSVDTPPAALEHAVDEHSNGQGRHGGPDVPVAGLGVPPVYHQPTAVSRATLSCSMQHPGSICCTKLSSTVDPSGAACTISLHTTARCTADDSTVHRHLEPEELRALAAHALVGAAHSFSQAATADYRKRLGPPQGVASTHAELNRILQEGVVICAERSPPSQFDHKSYLLTLQDPHTAVRIRAIYKPRVYGDAGGWHRTPMEWVAYRLNLLLGLDYVPPVAYRTAPLTLCLSDEDEELVFQEGAMMLWVENSKQLKESHMHEWGVDPDILLSDTRILDVLLHNSDRHHGHFLVGPHWALGIKGDGRFEGSMRPVLIDHAASFRREAVVSMEHENAFSTGPVRCVSASTYLRLRFLDAHTVSEELGQHLSRAEQRQLLHRRDYILHYFDDLVATQGYSATSMNLSPDQAARVHRAAHLLHTELRLPRDDMLRLLPAVLRAPHFVQNRVRWLRSLGLENGEVARLVQAAPDLLALPPVVGAPVLEERMQLLGLPTAALHSFVLQRPAAVPLLLKSRLTSDDIRELRGLVAQLAESTEQTL</sequence>
<evidence type="ECO:0000313" key="3">
    <source>
        <dbReference type="EMBL" id="PRW33818.1"/>
    </source>
</evidence>
<keyword evidence="3" id="KW-0418">Kinase</keyword>
<reference evidence="3 4" key="1">
    <citation type="journal article" date="2018" name="Plant J.">
        <title>Genome sequences of Chlorella sorokiniana UTEX 1602 and Micractinium conductrix SAG 241.80: implications to maltose excretion by a green alga.</title>
        <authorList>
            <person name="Arriola M.B."/>
            <person name="Velmurugan N."/>
            <person name="Zhang Y."/>
            <person name="Plunkett M.H."/>
            <person name="Hondzo H."/>
            <person name="Barney B.M."/>
        </authorList>
    </citation>
    <scope>NUCLEOTIDE SEQUENCE [LARGE SCALE GENOMIC DNA]</scope>
    <source>
        <strain evidence="4">UTEX 1602</strain>
    </source>
</reference>
<feature type="compositionally biased region" description="Low complexity" evidence="2">
    <location>
        <begin position="7"/>
        <end position="24"/>
    </location>
</feature>
<feature type="compositionally biased region" description="Low complexity" evidence="2">
    <location>
        <begin position="59"/>
        <end position="78"/>
    </location>
</feature>
<dbReference type="GO" id="GO:0016301">
    <property type="term" value="F:kinase activity"/>
    <property type="evidence" value="ECO:0007669"/>
    <property type="project" value="UniProtKB-KW"/>
</dbReference>
<name>A0A2P6THQ7_CHLSO</name>
<keyword evidence="4" id="KW-1185">Reference proteome</keyword>
<organism evidence="3 4">
    <name type="scientific">Chlorella sorokiniana</name>
    <name type="common">Freshwater green alga</name>
    <dbReference type="NCBI Taxonomy" id="3076"/>
    <lineage>
        <taxon>Eukaryota</taxon>
        <taxon>Viridiplantae</taxon>
        <taxon>Chlorophyta</taxon>
        <taxon>core chlorophytes</taxon>
        <taxon>Trebouxiophyceae</taxon>
        <taxon>Chlorellales</taxon>
        <taxon>Chlorellaceae</taxon>
        <taxon>Chlorella clade</taxon>
        <taxon>Chlorella</taxon>
    </lineage>
</organism>
<keyword evidence="3" id="KW-0808">Transferase</keyword>
<dbReference type="AlphaFoldDB" id="A0A2P6THQ7"/>
<gene>
    <name evidence="3" type="ORF">C2E21_7387</name>
</gene>
<evidence type="ECO:0000313" key="4">
    <source>
        <dbReference type="Proteomes" id="UP000239899"/>
    </source>
</evidence>
<comment type="caution">
    <text evidence="3">The sequence shown here is derived from an EMBL/GenBank/DDBJ whole genome shotgun (WGS) entry which is preliminary data.</text>
</comment>
<feature type="region of interest" description="Disordered" evidence="2">
    <location>
        <begin position="1"/>
        <end position="79"/>
    </location>
</feature>
<feature type="coiled-coil region" evidence="1">
    <location>
        <begin position="83"/>
        <end position="117"/>
    </location>
</feature>
<accession>A0A2P6THQ7</accession>
<dbReference type="EMBL" id="LHPG02000015">
    <property type="protein sequence ID" value="PRW33818.1"/>
    <property type="molecule type" value="Genomic_DNA"/>
</dbReference>
<proteinExistence type="predicted"/>
<dbReference type="Proteomes" id="UP000239899">
    <property type="component" value="Unassembled WGS sequence"/>
</dbReference>
<evidence type="ECO:0000256" key="1">
    <source>
        <dbReference type="SAM" id="Coils"/>
    </source>
</evidence>
<keyword evidence="1" id="KW-0175">Coiled coil</keyword>
<protein>
    <submittedName>
        <fullName evidence="3">Phosphatidylinositol kinase</fullName>
    </submittedName>
</protein>
<evidence type="ECO:0000256" key="2">
    <source>
        <dbReference type="SAM" id="MobiDB-lite"/>
    </source>
</evidence>